<dbReference type="EMBL" id="JASBWV010000005">
    <property type="protein sequence ID" value="KAJ9126303.1"/>
    <property type="molecule type" value="Genomic_DNA"/>
</dbReference>
<protein>
    <submittedName>
        <fullName evidence="1">Uncharacterized protein</fullName>
    </submittedName>
</protein>
<evidence type="ECO:0000313" key="1">
    <source>
        <dbReference type="EMBL" id="KAJ9126303.1"/>
    </source>
</evidence>
<keyword evidence="2" id="KW-1185">Reference proteome</keyword>
<dbReference type="Proteomes" id="UP001234202">
    <property type="component" value="Unassembled WGS sequence"/>
</dbReference>
<name>A0ACC2XRR2_9TREE</name>
<accession>A0ACC2XRR2</accession>
<comment type="caution">
    <text evidence="1">The sequence shown here is derived from an EMBL/GenBank/DDBJ whole genome shotgun (WGS) entry which is preliminary data.</text>
</comment>
<proteinExistence type="predicted"/>
<organism evidence="1 2">
    <name type="scientific">Naganishia onofrii</name>
    <dbReference type="NCBI Taxonomy" id="1851511"/>
    <lineage>
        <taxon>Eukaryota</taxon>
        <taxon>Fungi</taxon>
        <taxon>Dikarya</taxon>
        <taxon>Basidiomycota</taxon>
        <taxon>Agaricomycotina</taxon>
        <taxon>Tremellomycetes</taxon>
        <taxon>Filobasidiales</taxon>
        <taxon>Filobasidiaceae</taxon>
        <taxon>Naganishia</taxon>
    </lineage>
</organism>
<reference evidence="1" key="1">
    <citation type="submission" date="2023-04" db="EMBL/GenBank/DDBJ databases">
        <title>Draft Genome sequencing of Naganishia species isolated from polar environments using Oxford Nanopore Technology.</title>
        <authorList>
            <person name="Leo P."/>
            <person name="Venkateswaran K."/>
        </authorList>
    </citation>
    <scope>NUCLEOTIDE SEQUENCE</scope>
    <source>
        <strain evidence="1">DBVPG 5303</strain>
    </source>
</reference>
<sequence length="752" mass="83011">MPSAWKKDAAVSAEDILSSVKRRVKFDDAGNAQTVVDEDAESQLEDDSEDEEEDEEGEELTPALDAAIMRTLAMIRKKDEGVYGSGNVLEEQLRRAEVEARKLRLTDKKGKGKEKAFSLQDHQRIALLEGKLANPDDEDSPENLPETIIPLTHVQEERALREEVTKAFHTAIGDDEVEEEDDDDGFLVKRDRTDTEKDAEKEQYRRFLLANGGGEDEVRKLLGLGGEDGSDEEEDDEEGIIDDGEDMASKSQVDVLDANHQVLTRTEKNARQKKDDDAFLMNYILNRGWIDAEDQPEASTSAPVLQPGKTAKVEGSTSHPWGELEDDEAFEEIAETFETAYNFRFEEPGAANIVSHPREIASAARRADDSRKLQRQAKAERKAAEKAKREEETKRLKGQKRRQIEKQLAMLKAEFGEDALDGLDLEGDWDEAKHEAALQKLIGAEDDDEKPTWDDMEGEGADQEFEEAEQFDGAEEEGHDYPLPENDDEDAPLNMDADFLEIPDGEGSKKKKNKKNKKKDQKRKREEEADEALVDADLGGSLEERKAKLKDAVDEYENLDHEDMASLVIGDLPTRFKYMKAAPNTYGLTPVEILLATDAELNDFLTVKHYAPYRHGSGVGAAGRGMGKRLGDLKSKLATRRWGEEIEVDAKGFGKDAEKARRSRDSGWKKNGGGGAAAGGGAGTGKDGEGSASAGGGGVPKKRMGKKERQRLKAGGEAPAAGAAGDSAAPQLTEKKRKHTDEDGDSMKRQKV</sequence>
<gene>
    <name evidence="1" type="ORF">QFC24_002035</name>
</gene>
<evidence type="ECO:0000313" key="2">
    <source>
        <dbReference type="Proteomes" id="UP001234202"/>
    </source>
</evidence>